<feature type="binding site" evidence="5">
    <location>
        <position position="44"/>
    </location>
    <ligand>
        <name>ATP</name>
        <dbReference type="ChEBI" id="CHEBI:30616"/>
    </ligand>
</feature>
<dbReference type="GO" id="GO:0004672">
    <property type="term" value="F:protein kinase activity"/>
    <property type="evidence" value="ECO:0007669"/>
    <property type="project" value="InterPro"/>
</dbReference>
<keyword evidence="3 8" id="KW-0418">Kinase</keyword>
<keyword evidence="1" id="KW-0808">Transferase</keyword>
<reference evidence="9" key="1">
    <citation type="submission" date="2013-01" db="EMBL/GenBank/DDBJ databases">
        <title>Draft Genome Sequence of a Mulberry Tree, Morus notabilis C.K. Schneid.</title>
        <authorList>
            <person name="He N."/>
            <person name="Zhao S."/>
        </authorList>
    </citation>
    <scope>NUCLEOTIDE SEQUENCE</scope>
</reference>
<dbReference type="Pfam" id="PF00069">
    <property type="entry name" value="Pkinase"/>
    <property type="match status" value="1"/>
</dbReference>
<dbReference type="GO" id="GO:0007165">
    <property type="term" value="P:signal transduction"/>
    <property type="evidence" value="ECO:0007669"/>
    <property type="project" value="TreeGrafter"/>
</dbReference>
<evidence type="ECO:0000259" key="7">
    <source>
        <dbReference type="PROSITE" id="PS50011"/>
    </source>
</evidence>
<dbReference type="SUPFAM" id="SSF56112">
    <property type="entry name" value="Protein kinase-like (PK-like)"/>
    <property type="match status" value="1"/>
</dbReference>
<accession>W9RS88</accession>
<evidence type="ECO:0000256" key="5">
    <source>
        <dbReference type="PROSITE-ProRule" id="PRU10141"/>
    </source>
</evidence>
<gene>
    <name evidence="8" type="ORF">L484_007594</name>
</gene>
<dbReference type="FunFam" id="1.10.510.10:FF:001090">
    <property type="entry name" value="Serine threonine protein kinase putative"/>
    <property type="match status" value="1"/>
</dbReference>
<feature type="transmembrane region" description="Helical" evidence="6">
    <location>
        <begin position="499"/>
        <end position="515"/>
    </location>
</feature>
<dbReference type="PANTHER" id="PTHR48011:SF7">
    <property type="entry name" value="F10K1.14 PROTEIN"/>
    <property type="match status" value="1"/>
</dbReference>
<name>W9RS88_9ROSA</name>
<evidence type="ECO:0000256" key="6">
    <source>
        <dbReference type="SAM" id="Phobius"/>
    </source>
</evidence>
<dbReference type="Gene3D" id="1.10.510.10">
    <property type="entry name" value="Transferase(Phosphotransferase) domain 1"/>
    <property type="match status" value="1"/>
</dbReference>
<feature type="transmembrane region" description="Helical" evidence="6">
    <location>
        <begin position="458"/>
        <end position="478"/>
    </location>
</feature>
<dbReference type="InterPro" id="IPR000719">
    <property type="entry name" value="Prot_kinase_dom"/>
</dbReference>
<dbReference type="EMBL" id="KE345123">
    <property type="protein sequence ID" value="EXB94100.1"/>
    <property type="molecule type" value="Genomic_DNA"/>
</dbReference>
<feature type="domain" description="Protein kinase" evidence="7">
    <location>
        <begin position="15"/>
        <end position="273"/>
    </location>
</feature>
<dbReference type="SMART" id="SM00220">
    <property type="entry name" value="S_TKc"/>
    <property type="match status" value="1"/>
</dbReference>
<proteinExistence type="predicted"/>
<evidence type="ECO:0000256" key="1">
    <source>
        <dbReference type="ARBA" id="ARBA00022679"/>
    </source>
</evidence>
<keyword evidence="4 5" id="KW-0067">ATP-binding</keyword>
<dbReference type="InterPro" id="IPR011009">
    <property type="entry name" value="Kinase-like_dom_sf"/>
</dbReference>
<dbReference type="CDD" id="cd06606">
    <property type="entry name" value="STKc_MAPKKK"/>
    <property type="match status" value="1"/>
</dbReference>
<dbReference type="STRING" id="981085.W9RS88"/>
<evidence type="ECO:0000256" key="4">
    <source>
        <dbReference type="ARBA" id="ARBA00022840"/>
    </source>
</evidence>
<dbReference type="Proteomes" id="UP000030645">
    <property type="component" value="Unassembled WGS sequence"/>
</dbReference>
<organism evidence="8 9">
    <name type="scientific">Morus notabilis</name>
    <dbReference type="NCBI Taxonomy" id="981085"/>
    <lineage>
        <taxon>Eukaryota</taxon>
        <taxon>Viridiplantae</taxon>
        <taxon>Streptophyta</taxon>
        <taxon>Embryophyta</taxon>
        <taxon>Tracheophyta</taxon>
        <taxon>Spermatophyta</taxon>
        <taxon>Magnoliopsida</taxon>
        <taxon>eudicotyledons</taxon>
        <taxon>Gunneridae</taxon>
        <taxon>Pentapetalae</taxon>
        <taxon>rosids</taxon>
        <taxon>fabids</taxon>
        <taxon>Rosales</taxon>
        <taxon>Moraceae</taxon>
        <taxon>Moreae</taxon>
        <taxon>Morus</taxon>
    </lineage>
</organism>
<dbReference type="OrthoDB" id="275301at2759"/>
<dbReference type="InterPro" id="IPR008271">
    <property type="entry name" value="Ser/Thr_kinase_AS"/>
</dbReference>
<protein>
    <submittedName>
        <fullName evidence="8">Protein kinase byr2</fullName>
    </submittedName>
</protein>
<dbReference type="KEGG" id="mnt:21390989"/>
<keyword evidence="6" id="KW-1133">Transmembrane helix</keyword>
<dbReference type="PROSITE" id="PS00107">
    <property type="entry name" value="PROTEIN_KINASE_ATP"/>
    <property type="match status" value="1"/>
</dbReference>
<evidence type="ECO:0000313" key="8">
    <source>
        <dbReference type="EMBL" id="EXB94100.1"/>
    </source>
</evidence>
<feature type="transmembrane region" description="Helical" evidence="6">
    <location>
        <begin position="432"/>
        <end position="452"/>
    </location>
</feature>
<sequence>MEKTVKKLHSSSVSWVRGKCIGKGCFGTVSLGVDKSDGRVFVVKSVDRATCLPAQLEALENEIRILRSLSDGCPYVVNYLGDDESHETTSYYRNLHLEYLPRGTLADVAPIFDDEAAVRSLTWCLVSALRHVHSRGIVHCDVKGKNVLLGPLPGQAKLADFGSAREISYGSFGAPMSPRGSPLWMAPEVVRRESQGPESDVWSLGCTVIEMITGKPAWEDCGAETLNRIGLSHKLPEFPVGLSETGCDFLEKCLNRDPTRRWSCDRLLQHPFLASAAPALDTAANSSPRCVLDWVDSEFDDFEDDRNYNSDGGGDISARERIGKLATNGGANWESGGWEWTVVRSSIGGGTEAESAGANCCGYEEGINSEYSDFSRSEREIVGTSSEYSDALGTGSEWACGGADGALWCVAGSSCRDGLHNGDLLNLDRPKIISFDSLYISALFTYSVILIMKEYNNIFISYYILHLPFLVLAINVQLLKLLFTNQLTKVTSRRELHTVNNRYLIFFFFFYIFIFT</sequence>
<dbReference type="InterPro" id="IPR052751">
    <property type="entry name" value="Plant_MAPKKK"/>
</dbReference>
<dbReference type="PROSITE" id="PS00108">
    <property type="entry name" value="PROTEIN_KINASE_ST"/>
    <property type="match status" value="1"/>
</dbReference>
<dbReference type="GO" id="GO:0005524">
    <property type="term" value="F:ATP binding"/>
    <property type="evidence" value="ECO:0007669"/>
    <property type="project" value="UniProtKB-UniRule"/>
</dbReference>
<dbReference type="AlphaFoldDB" id="W9RS88"/>
<keyword evidence="6" id="KW-0472">Membrane</keyword>
<keyword evidence="2 5" id="KW-0547">Nucleotide-binding</keyword>
<keyword evidence="9" id="KW-1185">Reference proteome</keyword>
<dbReference type="PANTHER" id="PTHR48011">
    <property type="entry name" value="CCR4-NOT TRANSCRIPTIONAL COMPLEX SUBUNIT CAF120-RELATED"/>
    <property type="match status" value="1"/>
</dbReference>
<evidence type="ECO:0000313" key="9">
    <source>
        <dbReference type="Proteomes" id="UP000030645"/>
    </source>
</evidence>
<evidence type="ECO:0000256" key="3">
    <source>
        <dbReference type="ARBA" id="ARBA00022777"/>
    </source>
</evidence>
<dbReference type="InterPro" id="IPR017441">
    <property type="entry name" value="Protein_kinase_ATP_BS"/>
</dbReference>
<dbReference type="eggNOG" id="KOG0198">
    <property type="taxonomic scope" value="Eukaryota"/>
</dbReference>
<evidence type="ECO:0000256" key="2">
    <source>
        <dbReference type="ARBA" id="ARBA00022741"/>
    </source>
</evidence>
<keyword evidence="6" id="KW-0812">Transmembrane</keyword>
<dbReference type="PROSITE" id="PS50011">
    <property type="entry name" value="PROTEIN_KINASE_DOM"/>
    <property type="match status" value="1"/>
</dbReference>